<organism evidence="1 2">
    <name type="scientific">Mucilaginibacter psychrotolerans</name>
    <dbReference type="NCBI Taxonomy" id="1524096"/>
    <lineage>
        <taxon>Bacteria</taxon>
        <taxon>Pseudomonadati</taxon>
        <taxon>Bacteroidota</taxon>
        <taxon>Sphingobacteriia</taxon>
        <taxon>Sphingobacteriales</taxon>
        <taxon>Sphingobacteriaceae</taxon>
        <taxon>Mucilaginibacter</taxon>
    </lineage>
</organism>
<dbReference type="OrthoDB" id="799983at2"/>
<dbReference type="RefSeq" id="WP_133233790.1">
    <property type="nucleotide sequence ID" value="NZ_SOZE01000023.1"/>
</dbReference>
<protein>
    <recommendedName>
        <fullName evidence="3">Signal transduction histidine kinase dimerisation/phosphoacceptor domain-containing protein</fullName>
    </recommendedName>
</protein>
<keyword evidence="2" id="KW-1185">Reference proteome</keyword>
<dbReference type="EMBL" id="SOZE01000023">
    <property type="protein sequence ID" value="TFF35176.1"/>
    <property type="molecule type" value="Genomic_DNA"/>
</dbReference>
<comment type="caution">
    <text evidence="1">The sequence shown here is derived from an EMBL/GenBank/DDBJ whole genome shotgun (WGS) entry which is preliminary data.</text>
</comment>
<dbReference type="Proteomes" id="UP000297540">
    <property type="component" value="Unassembled WGS sequence"/>
</dbReference>
<sequence>MASSTMPDAEALLALKHDIKNQLSNIHLAIEGLRYELEDLDGDTALYVDSMLASAQKIDRLLDSIPPAN</sequence>
<dbReference type="AlphaFoldDB" id="A0A4Y8S9X0"/>
<proteinExistence type="predicted"/>
<evidence type="ECO:0000313" key="2">
    <source>
        <dbReference type="Proteomes" id="UP000297540"/>
    </source>
</evidence>
<reference evidence="1 2" key="1">
    <citation type="journal article" date="2017" name="Int. J. Syst. Evol. Microbiol.">
        <title>Mucilaginibacterpsychrotolerans sp. nov., isolated from peatlands.</title>
        <authorList>
            <person name="Deng Y."/>
            <person name="Shen L."/>
            <person name="Xu B."/>
            <person name="Liu Y."/>
            <person name="Gu Z."/>
            <person name="Liu H."/>
            <person name="Zhou Y."/>
        </authorList>
    </citation>
    <scope>NUCLEOTIDE SEQUENCE [LARGE SCALE GENOMIC DNA]</scope>
    <source>
        <strain evidence="1 2">NH7-4</strain>
    </source>
</reference>
<accession>A0A4Y8S9X0</accession>
<evidence type="ECO:0008006" key="3">
    <source>
        <dbReference type="Google" id="ProtNLM"/>
    </source>
</evidence>
<name>A0A4Y8S9X0_9SPHI</name>
<gene>
    <name evidence="1" type="ORF">E2R66_19625</name>
</gene>
<evidence type="ECO:0000313" key="1">
    <source>
        <dbReference type="EMBL" id="TFF35176.1"/>
    </source>
</evidence>